<evidence type="ECO:0000256" key="2">
    <source>
        <dbReference type="ARBA" id="ARBA00022630"/>
    </source>
</evidence>
<sequence length="392" mass="42634">MSPATINNLSTVQEKKNPSPGAAIEPSSSAISEGYASGPNPNPLPKVFQPLVLRNYTAKNRIWVSPMCMYSSEDGFVNDFHLSHYTQFAIRGAGLIMVEASGVLPEGRITPNCLGIWKDEHVDGLSRIVDNLHSYGAIAGIQLAHSGRKGSTIPLHLYGNRSTFKSTESEGGWPENVYGPSAIAFDELHNTPHEVSIEQIHSVQQAFVDAAARAHKAGFDVIELHGAHGYLIYEFLSPLSNHRTDKYGGSFENRIRFLTEIVDKIRQIWPQEKPLFVRISATEWVEGGWSLDDTVNLASILYAAGVDLLDCSSAGNDPRQNIPAAPGFQVPFATAVKNQVSGILTAAVGLITQPGQVDEIISENKADVVFVAREFLRNPSFVLSSAHALGVY</sequence>
<protein>
    <recommendedName>
        <fullName evidence="7">NADH:flavin oxidoreductase/NADH oxidase N-terminal domain-containing protein</fullName>
    </recommendedName>
</protein>
<accession>A0A9W8BED5</accession>
<dbReference type="InterPro" id="IPR001155">
    <property type="entry name" value="OxRdtase_FMN_N"/>
</dbReference>
<keyword evidence="2" id="KW-0285">Flavoprotein</keyword>
<evidence type="ECO:0000313" key="9">
    <source>
        <dbReference type="Proteomes" id="UP001150907"/>
    </source>
</evidence>
<comment type="cofactor">
    <cofactor evidence="1">
        <name>FMN</name>
        <dbReference type="ChEBI" id="CHEBI:58210"/>
    </cofactor>
</comment>
<evidence type="ECO:0000256" key="3">
    <source>
        <dbReference type="ARBA" id="ARBA00022643"/>
    </source>
</evidence>
<evidence type="ECO:0000313" key="8">
    <source>
        <dbReference type="EMBL" id="KAJ2004090.1"/>
    </source>
</evidence>
<feature type="non-terminal residue" evidence="8">
    <location>
        <position position="392"/>
    </location>
</feature>
<proteinExistence type="predicted"/>
<dbReference type="InterPro" id="IPR044152">
    <property type="entry name" value="YqjM-like"/>
</dbReference>
<dbReference type="OrthoDB" id="72788at2759"/>
<feature type="region of interest" description="Disordered" evidence="6">
    <location>
        <begin position="1"/>
        <end position="36"/>
    </location>
</feature>
<dbReference type="PANTHER" id="PTHR43303:SF4">
    <property type="entry name" value="NADPH DEHYDROGENASE C23G7.10C-RELATED"/>
    <property type="match status" value="1"/>
</dbReference>
<evidence type="ECO:0000256" key="6">
    <source>
        <dbReference type="SAM" id="MobiDB-lite"/>
    </source>
</evidence>
<feature type="domain" description="NADH:flavin oxidoreductase/NADH oxidase N-terminal" evidence="7">
    <location>
        <begin position="46"/>
        <end position="383"/>
    </location>
</feature>
<dbReference type="GO" id="GO:0050661">
    <property type="term" value="F:NADP binding"/>
    <property type="evidence" value="ECO:0007669"/>
    <property type="project" value="InterPro"/>
</dbReference>
<dbReference type="AlphaFoldDB" id="A0A9W8BED5"/>
<dbReference type="EMBL" id="JANBQF010000176">
    <property type="protein sequence ID" value="KAJ2004090.1"/>
    <property type="molecule type" value="Genomic_DNA"/>
</dbReference>
<comment type="caution">
    <text evidence="8">The sequence shown here is derived from an EMBL/GenBank/DDBJ whole genome shotgun (WGS) entry which is preliminary data.</text>
</comment>
<feature type="compositionally biased region" description="Low complexity" evidence="6">
    <location>
        <begin position="18"/>
        <end position="34"/>
    </location>
</feature>
<keyword evidence="3" id="KW-0288">FMN</keyword>
<dbReference type="GO" id="GO:0003959">
    <property type="term" value="F:NADPH dehydrogenase activity"/>
    <property type="evidence" value="ECO:0007669"/>
    <property type="project" value="InterPro"/>
</dbReference>
<keyword evidence="5" id="KW-0560">Oxidoreductase</keyword>
<name>A0A9W8BED5_9FUNG</name>
<reference evidence="8" key="1">
    <citation type="submission" date="2022-07" db="EMBL/GenBank/DDBJ databases">
        <title>Phylogenomic reconstructions and comparative analyses of Kickxellomycotina fungi.</title>
        <authorList>
            <person name="Reynolds N.K."/>
            <person name="Stajich J.E."/>
            <person name="Barry K."/>
            <person name="Grigoriev I.V."/>
            <person name="Crous P."/>
            <person name="Smith M.E."/>
        </authorList>
    </citation>
    <scope>NUCLEOTIDE SEQUENCE</scope>
    <source>
        <strain evidence="8">IMI 214461</strain>
    </source>
</reference>
<dbReference type="SUPFAM" id="SSF51395">
    <property type="entry name" value="FMN-linked oxidoreductases"/>
    <property type="match status" value="1"/>
</dbReference>
<dbReference type="Gene3D" id="3.20.20.70">
    <property type="entry name" value="Aldolase class I"/>
    <property type="match status" value="1"/>
</dbReference>
<feature type="compositionally biased region" description="Polar residues" evidence="6">
    <location>
        <begin position="1"/>
        <end position="12"/>
    </location>
</feature>
<dbReference type="Proteomes" id="UP001150907">
    <property type="component" value="Unassembled WGS sequence"/>
</dbReference>
<gene>
    <name evidence="8" type="ORF">H4R26_002704</name>
</gene>
<evidence type="ECO:0000256" key="1">
    <source>
        <dbReference type="ARBA" id="ARBA00001917"/>
    </source>
</evidence>
<keyword evidence="9" id="KW-1185">Reference proteome</keyword>
<dbReference type="CDD" id="cd02932">
    <property type="entry name" value="OYE_YqiM_FMN"/>
    <property type="match status" value="1"/>
</dbReference>
<dbReference type="Pfam" id="PF00724">
    <property type="entry name" value="Oxidored_FMN"/>
    <property type="match status" value="1"/>
</dbReference>
<evidence type="ECO:0000256" key="5">
    <source>
        <dbReference type="ARBA" id="ARBA00023002"/>
    </source>
</evidence>
<dbReference type="InterPro" id="IPR013785">
    <property type="entry name" value="Aldolase_TIM"/>
</dbReference>
<organism evidence="8 9">
    <name type="scientific">Coemansia thaxteri</name>
    <dbReference type="NCBI Taxonomy" id="2663907"/>
    <lineage>
        <taxon>Eukaryota</taxon>
        <taxon>Fungi</taxon>
        <taxon>Fungi incertae sedis</taxon>
        <taxon>Zoopagomycota</taxon>
        <taxon>Kickxellomycotina</taxon>
        <taxon>Kickxellomycetes</taxon>
        <taxon>Kickxellales</taxon>
        <taxon>Kickxellaceae</taxon>
        <taxon>Coemansia</taxon>
    </lineage>
</organism>
<dbReference type="GO" id="GO:0010181">
    <property type="term" value="F:FMN binding"/>
    <property type="evidence" value="ECO:0007669"/>
    <property type="project" value="InterPro"/>
</dbReference>
<evidence type="ECO:0000259" key="7">
    <source>
        <dbReference type="Pfam" id="PF00724"/>
    </source>
</evidence>
<dbReference type="PANTHER" id="PTHR43303">
    <property type="entry name" value="NADPH DEHYDROGENASE C23G7.10C-RELATED"/>
    <property type="match status" value="1"/>
</dbReference>
<keyword evidence="4" id="KW-0521">NADP</keyword>
<evidence type="ECO:0000256" key="4">
    <source>
        <dbReference type="ARBA" id="ARBA00022857"/>
    </source>
</evidence>